<keyword evidence="2 6" id="KW-0812">Transmembrane</keyword>
<dbReference type="OrthoDB" id="3026777at2759"/>
<dbReference type="GO" id="GO:0016020">
    <property type="term" value="C:membrane"/>
    <property type="evidence" value="ECO:0007669"/>
    <property type="project" value="UniProtKB-SubCell"/>
</dbReference>
<dbReference type="PANTHER" id="PTHR23507">
    <property type="entry name" value="ZGC:174356"/>
    <property type="match status" value="1"/>
</dbReference>
<keyword evidence="4 6" id="KW-0472">Membrane</keyword>
<evidence type="ECO:0000256" key="3">
    <source>
        <dbReference type="ARBA" id="ARBA00022989"/>
    </source>
</evidence>
<evidence type="ECO:0000313" key="8">
    <source>
        <dbReference type="Proteomes" id="UP000297245"/>
    </source>
</evidence>
<dbReference type="InterPro" id="IPR036259">
    <property type="entry name" value="MFS_trans_sf"/>
</dbReference>
<feature type="transmembrane region" description="Helical" evidence="6">
    <location>
        <begin position="189"/>
        <end position="209"/>
    </location>
</feature>
<feature type="transmembrane region" description="Helical" evidence="6">
    <location>
        <begin position="442"/>
        <end position="463"/>
    </location>
</feature>
<proteinExistence type="predicted"/>
<feature type="transmembrane region" description="Helical" evidence="6">
    <location>
        <begin position="377"/>
        <end position="397"/>
    </location>
</feature>
<sequence length="507" mass="54882">MPPTETQPLLSDRQNSEETSNRRSRWEANPYWLIAVVMAMSIARGMTMAIRVQVYNDIGCTALVLPRSQCAESPDVPARAARIQASITTVMSILSAIATGPWSRWGDLHGRNSVLMLTVLGALAMEIVFILVTRPNTMFSRNAEQFIMVGPVMDGLVGGLSAYNGVVHAYISDCTRHGSRARIFSTIQGLNFIGLAIGPWISGFILSLGDFSPYILFYASSLLLALLLAYIAFICPESLPAEARSKLEDRSSDSTTIFKHFRNLFSSLVAGLLSPISMLKPRHVTLPTYSGKDWNVTLAGGALFLYLISVAVYNIKYIYGRHVYQWSPTELGFYMSLLWITRAVNLLVILPIVIGYFKPKVRPGEELDRYAEVRFDQILAGASLAIDGTADALIAIAPSASQTMFVALSCMSSFTSGGNPILHSLAGACLHAAGYSSEVGPLFGALAVVAAVAHIISPWLFALTYSSTAATYPKAVFVLAAALLYTAVALLATIRSKSRMTTGAHLS</sequence>
<feature type="transmembrane region" description="Helical" evidence="6">
    <location>
        <begin position="114"/>
        <end position="132"/>
    </location>
</feature>
<dbReference type="Gene3D" id="1.20.1250.20">
    <property type="entry name" value="MFS general substrate transporter like domains"/>
    <property type="match status" value="1"/>
</dbReference>
<comment type="subcellular location">
    <subcellularLocation>
        <location evidence="1">Membrane</location>
        <topology evidence="1">Multi-pass membrane protein</topology>
    </subcellularLocation>
</comment>
<dbReference type="Proteomes" id="UP000297245">
    <property type="component" value="Unassembled WGS sequence"/>
</dbReference>
<dbReference type="AlphaFoldDB" id="A0A4S8LR98"/>
<evidence type="ECO:0000313" key="7">
    <source>
        <dbReference type="EMBL" id="THU91914.1"/>
    </source>
</evidence>
<protein>
    <submittedName>
        <fullName evidence="7">MFS general substrate transporter</fullName>
    </submittedName>
</protein>
<evidence type="ECO:0000256" key="1">
    <source>
        <dbReference type="ARBA" id="ARBA00004141"/>
    </source>
</evidence>
<feature type="transmembrane region" description="Helical" evidence="6">
    <location>
        <begin position="215"/>
        <end position="239"/>
    </location>
</feature>
<name>A0A4S8LR98_DENBC</name>
<feature type="compositionally biased region" description="Polar residues" evidence="5">
    <location>
        <begin position="1"/>
        <end position="13"/>
    </location>
</feature>
<accession>A0A4S8LR98</accession>
<dbReference type="Pfam" id="PF07690">
    <property type="entry name" value="MFS_1"/>
    <property type="match status" value="1"/>
</dbReference>
<evidence type="ECO:0000256" key="6">
    <source>
        <dbReference type="SAM" id="Phobius"/>
    </source>
</evidence>
<dbReference type="SUPFAM" id="SSF103473">
    <property type="entry name" value="MFS general substrate transporter"/>
    <property type="match status" value="1"/>
</dbReference>
<feature type="transmembrane region" description="Helical" evidence="6">
    <location>
        <begin position="298"/>
        <end position="319"/>
    </location>
</feature>
<dbReference type="InterPro" id="IPR011701">
    <property type="entry name" value="MFS"/>
</dbReference>
<dbReference type="GO" id="GO:0022857">
    <property type="term" value="F:transmembrane transporter activity"/>
    <property type="evidence" value="ECO:0007669"/>
    <property type="project" value="InterPro"/>
</dbReference>
<dbReference type="PANTHER" id="PTHR23507:SF1">
    <property type="entry name" value="FI18259P1-RELATED"/>
    <property type="match status" value="1"/>
</dbReference>
<reference evidence="7 8" key="1">
    <citation type="journal article" date="2019" name="Nat. Ecol. Evol.">
        <title>Megaphylogeny resolves global patterns of mushroom evolution.</title>
        <authorList>
            <person name="Varga T."/>
            <person name="Krizsan K."/>
            <person name="Foldi C."/>
            <person name="Dima B."/>
            <person name="Sanchez-Garcia M."/>
            <person name="Sanchez-Ramirez S."/>
            <person name="Szollosi G.J."/>
            <person name="Szarkandi J.G."/>
            <person name="Papp V."/>
            <person name="Albert L."/>
            <person name="Andreopoulos W."/>
            <person name="Angelini C."/>
            <person name="Antonin V."/>
            <person name="Barry K.W."/>
            <person name="Bougher N.L."/>
            <person name="Buchanan P."/>
            <person name="Buyck B."/>
            <person name="Bense V."/>
            <person name="Catcheside P."/>
            <person name="Chovatia M."/>
            <person name="Cooper J."/>
            <person name="Damon W."/>
            <person name="Desjardin D."/>
            <person name="Finy P."/>
            <person name="Geml J."/>
            <person name="Haridas S."/>
            <person name="Hughes K."/>
            <person name="Justo A."/>
            <person name="Karasinski D."/>
            <person name="Kautmanova I."/>
            <person name="Kiss B."/>
            <person name="Kocsube S."/>
            <person name="Kotiranta H."/>
            <person name="LaButti K.M."/>
            <person name="Lechner B.E."/>
            <person name="Liimatainen K."/>
            <person name="Lipzen A."/>
            <person name="Lukacs Z."/>
            <person name="Mihaltcheva S."/>
            <person name="Morgado L.N."/>
            <person name="Niskanen T."/>
            <person name="Noordeloos M.E."/>
            <person name="Ohm R.A."/>
            <person name="Ortiz-Santana B."/>
            <person name="Ovrebo C."/>
            <person name="Racz N."/>
            <person name="Riley R."/>
            <person name="Savchenko A."/>
            <person name="Shiryaev A."/>
            <person name="Soop K."/>
            <person name="Spirin V."/>
            <person name="Szebenyi C."/>
            <person name="Tomsovsky M."/>
            <person name="Tulloss R.E."/>
            <person name="Uehling J."/>
            <person name="Grigoriev I.V."/>
            <person name="Vagvolgyi C."/>
            <person name="Papp T."/>
            <person name="Martin F.M."/>
            <person name="Miettinen O."/>
            <person name="Hibbett D.S."/>
            <person name="Nagy L.G."/>
        </authorList>
    </citation>
    <scope>NUCLEOTIDE SEQUENCE [LARGE SCALE GENOMIC DNA]</scope>
    <source>
        <strain evidence="7 8">CBS 962.96</strain>
    </source>
</reference>
<feature type="transmembrane region" description="Helical" evidence="6">
    <location>
        <begin position="475"/>
        <end position="494"/>
    </location>
</feature>
<feature type="transmembrane region" description="Helical" evidence="6">
    <location>
        <begin position="331"/>
        <end position="357"/>
    </location>
</feature>
<keyword evidence="3 6" id="KW-1133">Transmembrane helix</keyword>
<feature type="region of interest" description="Disordered" evidence="5">
    <location>
        <begin position="1"/>
        <end position="22"/>
    </location>
</feature>
<gene>
    <name evidence="7" type="ORF">K435DRAFT_967942</name>
</gene>
<evidence type="ECO:0000256" key="5">
    <source>
        <dbReference type="SAM" id="MobiDB-lite"/>
    </source>
</evidence>
<evidence type="ECO:0000256" key="4">
    <source>
        <dbReference type="ARBA" id="ARBA00023136"/>
    </source>
</evidence>
<organism evidence="7 8">
    <name type="scientific">Dendrothele bispora (strain CBS 962.96)</name>
    <dbReference type="NCBI Taxonomy" id="1314807"/>
    <lineage>
        <taxon>Eukaryota</taxon>
        <taxon>Fungi</taxon>
        <taxon>Dikarya</taxon>
        <taxon>Basidiomycota</taxon>
        <taxon>Agaricomycotina</taxon>
        <taxon>Agaricomycetes</taxon>
        <taxon>Agaricomycetidae</taxon>
        <taxon>Agaricales</taxon>
        <taxon>Agaricales incertae sedis</taxon>
        <taxon>Dendrothele</taxon>
    </lineage>
</organism>
<feature type="transmembrane region" description="Helical" evidence="6">
    <location>
        <begin position="31"/>
        <end position="50"/>
    </location>
</feature>
<keyword evidence="8" id="KW-1185">Reference proteome</keyword>
<evidence type="ECO:0000256" key="2">
    <source>
        <dbReference type="ARBA" id="ARBA00022692"/>
    </source>
</evidence>
<dbReference type="EMBL" id="ML179294">
    <property type="protein sequence ID" value="THU91914.1"/>
    <property type="molecule type" value="Genomic_DNA"/>
</dbReference>